<dbReference type="Pfam" id="PF12802">
    <property type="entry name" value="MarR_2"/>
    <property type="match status" value="1"/>
</dbReference>
<evidence type="ECO:0000313" key="6">
    <source>
        <dbReference type="EMBL" id="CRH06747.1"/>
    </source>
</evidence>
<feature type="compositionally biased region" description="Polar residues" evidence="4">
    <location>
        <begin position="176"/>
        <end position="186"/>
    </location>
</feature>
<dbReference type="GO" id="GO:0006950">
    <property type="term" value="P:response to stress"/>
    <property type="evidence" value="ECO:0007669"/>
    <property type="project" value="TreeGrafter"/>
</dbReference>
<dbReference type="Gene3D" id="1.10.10.10">
    <property type="entry name" value="Winged helix-like DNA-binding domain superfamily/Winged helix DNA-binding domain"/>
    <property type="match status" value="1"/>
</dbReference>
<evidence type="ECO:0000259" key="5">
    <source>
        <dbReference type="PROSITE" id="PS50995"/>
    </source>
</evidence>
<evidence type="ECO:0000256" key="4">
    <source>
        <dbReference type="SAM" id="MobiDB-lite"/>
    </source>
</evidence>
<proteinExistence type="predicted"/>
<keyword evidence="3" id="KW-0804">Transcription</keyword>
<reference evidence="6" key="1">
    <citation type="submission" date="2015-04" db="EMBL/GenBank/DDBJ databases">
        <authorList>
            <person name="Syromyatnikov M.Y."/>
            <person name="Popov V.N."/>
        </authorList>
    </citation>
    <scope>NUCLEOTIDE SEQUENCE</scope>
    <source>
        <strain evidence="6">MO-1</strain>
    </source>
</reference>
<dbReference type="PRINTS" id="PR00598">
    <property type="entry name" value="HTHMARR"/>
</dbReference>
<dbReference type="PROSITE" id="PS01117">
    <property type="entry name" value="HTH_MARR_1"/>
    <property type="match status" value="1"/>
</dbReference>
<dbReference type="InterPro" id="IPR000835">
    <property type="entry name" value="HTH_MarR-typ"/>
</dbReference>
<gene>
    <name evidence="6" type="ORF">MAGMO_2590</name>
</gene>
<dbReference type="InterPro" id="IPR023187">
    <property type="entry name" value="Tscrpt_reg_MarR-type_CS"/>
</dbReference>
<feature type="domain" description="HTH marR-type" evidence="5">
    <location>
        <begin position="1"/>
        <end position="128"/>
    </location>
</feature>
<dbReference type="InterPro" id="IPR036390">
    <property type="entry name" value="WH_DNA-bd_sf"/>
</dbReference>
<keyword evidence="2" id="KW-0238">DNA-binding</keyword>
<name>A0A1S7LKU8_MAGMO</name>
<evidence type="ECO:0000256" key="1">
    <source>
        <dbReference type="ARBA" id="ARBA00023015"/>
    </source>
</evidence>
<dbReference type="SUPFAM" id="SSF46785">
    <property type="entry name" value="Winged helix' DNA-binding domain"/>
    <property type="match status" value="1"/>
</dbReference>
<accession>A0A1S7LKU8</accession>
<dbReference type="GO" id="GO:0003700">
    <property type="term" value="F:DNA-binding transcription factor activity"/>
    <property type="evidence" value="ECO:0007669"/>
    <property type="project" value="InterPro"/>
</dbReference>
<dbReference type="PANTHER" id="PTHR33164:SF89">
    <property type="entry name" value="MARR FAMILY REGULATORY PROTEIN"/>
    <property type="match status" value="1"/>
</dbReference>
<keyword evidence="1" id="KW-0805">Transcription regulation</keyword>
<dbReference type="GO" id="GO:0003677">
    <property type="term" value="F:DNA binding"/>
    <property type="evidence" value="ECO:0007669"/>
    <property type="project" value="UniProtKB-KW"/>
</dbReference>
<dbReference type="SMART" id="SM00347">
    <property type="entry name" value="HTH_MARR"/>
    <property type="match status" value="1"/>
</dbReference>
<dbReference type="PROSITE" id="PS50995">
    <property type="entry name" value="HTH_MARR_2"/>
    <property type="match status" value="1"/>
</dbReference>
<sequence length="186" mass="20805">MTLRKIIRAIDMHSRYLVANHGLTGPQAIILSEILQSGRVTGAELAKRVHLSKGTISGILDRLETKGLITRQRSESDRRRYWLKASPEAEQLLENAPPLLQQAFVKKFDALPEHEQMSILTTLLRVSDMMGADDLDAAKVLATTPLLVEVTKSEAIEGMQMNKEEPPFNEEEWADDNQQTACPDIS</sequence>
<dbReference type="PANTHER" id="PTHR33164">
    <property type="entry name" value="TRANSCRIPTIONAL REGULATOR, MARR FAMILY"/>
    <property type="match status" value="1"/>
</dbReference>
<dbReference type="InterPro" id="IPR039422">
    <property type="entry name" value="MarR/SlyA-like"/>
</dbReference>
<evidence type="ECO:0000256" key="3">
    <source>
        <dbReference type="ARBA" id="ARBA00023163"/>
    </source>
</evidence>
<feature type="region of interest" description="Disordered" evidence="4">
    <location>
        <begin position="159"/>
        <end position="186"/>
    </location>
</feature>
<dbReference type="InterPro" id="IPR036388">
    <property type="entry name" value="WH-like_DNA-bd_sf"/>
</dbReference>
<dbReference type="CDD" id="cd00090">
    <property type="entry name" value="HTH_ARSR"/>
    <property type="match status" value="1"/>
</dbReference>
<dbReference type="EMBL" id="LO017727">
    <property type="protein sequence ID" value="CRH06747.1"/>
    <property type="molecule type" value="Genomic_DNA"/>
</dbReference>
<protein>
    <submittedName>
        <fullName evidence="6">Putative MarR family Transcriptional regulator</fullName>
    </submittedName>
</protein>
<dbReference type="InterPro" id="IPR011991">
    <property type="entry name" value="ArsR-like_HTH"/>
</dbReference>
<organism evidence="6">
    <name type="scientific">Magnetococcus massalia (strain MO-1)</name>
    <dbReference type="NCBI Taxonomy" id="451514"/>
    <lineage>
        <taxon>Bacteria</taxon>
        <taxon>Pseudomonadati</taxon>
        <taxon>Pseudomonadota</taxon>
        <taxon>Magnetococcia</taxon>
        <taxon>Magnetococcales</taxon>
        <taxon>Magnetococcaceae</taxon>
        <taxon>Magnetococcus</taxon>
    </lineage>
</organism>
<evidence type="ECO:0000256" key="2">
    <source>
        <dbReference type="ARBA" id="ARBA00023125"/>
    </source>
</evidence>
<dbReference type="AlphaFoldDB" id="A0A1S7LKU8"/>